<comment type="similarity">
    <text evidence="1">Belongs to the ABC transporter superfamily.</text>
</comment>
<dbReference type="PROSITE" id="PS00211">
    <property type="entry name" value="ABC_TRANSPORTER_1"/>
    <property type="match status" value="1"/>
</dbReference>
<dbReference type="InterPro" id="IPR003439">
    <property type="entry name" value="ABC_transporter-like_ATP-bd"/>
</dbReference>
<dbReference type="SUPFAM" id="SSF52540">
    <property type="entry name" value="P-loop containing nucleoside triphosphate hydrolases"/>
    <property type="match status" value="1"/>
</dbReference>
<protein>
    <submittedName>
        <fullName evidence="7">ABC transporter ATP-binding protein</fullName>
    </submittedName>
</protein>
<keyword evidence="2" id="KW-0813">Transport</keyword>
<organism evidence="7 8">
    <name type="scientific">Rhizobium rosettiformans</name>
    <dbReference type="NCBI Taxonomy" id="1368430"/>
    <lineage>
        <taxon>Bacteria</taxon>
        <taxon>Pseudomonadati</taxon>
        <taxon>Pseudomonadota</taxon>
        <taxon>Alphaproteobacteria</taxon>
        <taxon>Hyphomicrobiales</taxon>
        <taxon>Rhizobiaceae</taxon>
        <taxon>Rhizobium/Agrobacterium group</taxon>
        <taxon>Rhizobium</taxon>
    </lineage>
</organism>
<feature type="compositionally biased region" description="Polar residues" evidence="5">
    <location>
        <begin position="352"/>
        <end position="365"/>
    </location>
</feature>
<evidence type="ECO:0000256" key="2">
    <source>
        <dbReference type="ARBA" id="ARBA00022448"/>
    </source>
</evidence>
<evidence type="ECO:0000256" key="3">
    <source>
        <dbReference type="ARBA" id="ARBA00022741"/>
    </source>
</evidence>
<evidence type="ECO:0000313" key="7">
    <source>
        <dbReference type="EMBL" id="QRF50525.1"/>
    </source>
</evidence>
<dbReference type="Pfam" id="PF00005">
    <property type="entry name" value="ABC_tran"/>
    <property type="match status" value="1"/>
</dbReference>
<sequence length="373" mass="40371">MPRLTLSTVSKRFDDFQAVDGVSLTIPDGAFLALLGPSGSGKTTVLRLIAGLEVPDGGEILFDETIVAGHGAFLPPEKRGIGMVFQSYALWPTMTVRGNIEFGLKVGGLKPRERAARIEEVLKVVGLAGLGDRRPHELSGGQRQRVALARSLATRPNLILLDEPLANLDAHLREAMLAEFRRIHSLTGSTFVFVTHDQDEAMAVATHVAVMDHGRLEQLATPEELYRKPASPMVARFIGRGRTLPVRVLKSEGGRTRVMLGQQLLDMPGNAPVGYGWLCFHASDLKRVNEGGHLKTELVGQVFQNGSLLSHCLPTEIDGDVVSLPLDERIAPGTPIELVITDGWVIGEGRGTHSNGDVTRRSSTCRPGVISLR</sequence>
<evidence type="ECO:0000256" key="5">
    <source>
        <dbReference type="SAM" id="MobiDB-lite"/>
    </source>
</evidence>
<dbReference type="InterPro" id="IPR003593">
    <property type="entry name" value="AAA+_ATPase"/>
</dbReference>
<evidence type="ECO:0000256" key="1">
    <source>
        <dbReference type="ARBA" id="ARBA00005417"/>
    </source>
</evidence>
<dbReference type="PROSITE" id="PS50893">
    <property type="entry name" value="ABC_TRANSPORTER_2"/>
    <property type="match status" value="1"/>
</dbReference>
<feature type="domain" description="ABC transporter" evidence="6">
    <location>
        <begin position="4"/>
        <end position="238"/>
    </location>
</feature>
<keyword evidence="3" id="KW-0547">Nucleotide-binding</keyword>
<dbReference type="GO" id="GO:0005524">
    <property type="term" value="F:ATP binding"/>
    <property type="evidence" value="ECO:0007669"/>
    <property type="project" value="UniProtKB-KW"/>
</dbReference>
<keyword evidence="8" id="KW-1185">Reference proteome</keyword>
<reference evidence="7 8" key="1">
    <citation type="submission" date="2018-09" db="EMBL/GenBank/DDBJ databases">
        <title>Rhizobium sp. MAE2-X.</title>
        <authorList>
            <person name="Lee Y."/>
            <person name="Jeon C.O."/>
        </authorList>
    </citation>
    <scope>NUCLEOTIDE SEQUENCE [LARGE SCALE GENOMIC DNA]</scope>
    <source>
        <strain evidence="7 8">MAE2-X</strain>
    </source>
</reference>
<evidence type="ECO:0000313" key="8">
    <source>
        <dbReference type="Proteomes" id="UP000596351"/>
    </source>
</evidence>
<name>A0ABX7ERD9_9HYPH</name>
<dbReference type="InterPro" id="IPR050093">
    <property type="entry name" value="ABC_SmlMolc_Importer"/>
</dbReference>
<dbReference type="PANTHER" id="PTHR42781:SF4">
    <property type="entry name" value="SPERMIDINE_PUTRESCINE IMPORT ATP-BINDING PROTEIN POTA"/>
    <property type="match status" value="1"/>
</dbReference>
<accession>A0ABX7ERD9</accession>
<dbReference type="SMART" id="SM00382">
    <property type="entry name" value="AAA"/>
    <property type="match status" value="1"/>
</dbReference>
<evidence type="ECO:0000259" key="6">
    <source>
        <dbReference type="PROSITE" id="PS50893"/>
    </source>
</evidence>
<evidence type="ECO:0000256" key="4">
    <source>
        <dbReference type="ARBA" id="ARBA00022840"/>
    </source>
</evidence>
<dbReference type="Proteomes" id="UP000596351">
    <property type="component" value="Chromosome"/>
</dbReference>
<gene>
    <name evidence="7" type="ORF">D4A92_03200</name>
</gene>
<dbReference type="InterPro" id="IPR027417">
    <property type="entry name" value="P-loop_NTPase"/>
</dbReference>
<dbReference type="PANTHER" id="PTHR42781">
    <property type="entry name" value="SPERMIDINE/PUTRESCINE IMPORT ATP-BINDING PROTEIN POTA"/>
    <property type="match status" value="1"/>
</dbReference>
<dbReference type="EMBL" id="CP032405">
    <property type="protein sequence ID" value="QRF50525.1"/>
    <property type="molecule type" value="Genomic_DNA"/>
</dbReference>
<dbReference type="Gene3D" id="3.40.50.300">
    <property type="entry name" value="P-loop containing nucleotide triphosphate hydrolases"/>
    <property type="match status" value="1"/>
</dbReference>
<proteinExistence type="inferred from homology"/>
<feature type="region of interest" description="Disordered" evidence="5">
    <location>
        <begin position="351"/>
        <end position="373"/>
    </location>
</feature>
<keyword evidence="4 7" id="KW-0067">ATP-binding</keyword>
<dbReference type="RefSeq" id="WP_203018067.1">
    <property type="nucleotide sequence ID" value="NZ_CP032405.1"/>
</dbReference>
<dbReference type="InterPro" id="IPR017871">
    <property type="entry name" value="ABC_transporter-like_CS"/>
</dbReference>